<dbReference type="InterPro" id="IPR036890">
    <property type="entry name" value="HATPase_C_sf"/>
</dbReference>
<protein>
    <submittedName>
        <fullName evidence="2">ATP-binding protein</fullName>
    </submittedName>
</protein>
<evidence type="ECO:0000313" key="3">
    <source>
        <dbReference type="Proteomes" id="UP000808337"/>
    </source>
</evidence>
<dbReference type="Gene3D" id="3.30.565.10">
    <property type="entry name" value="Histidine kinase-like ATPase, C-terminal domain"/>
    <property type="match status" value="1"/>
</dbReference>
<dbReference type="SUPFAM" id="SSF55874">
    <property type="entry name" value="ATPase domain of HSP90 chaperone/DNA topoisomerase II/histidine kinase"/>
    <property type="match status" value="1"/>
</dbReference>
<dbReference type="GO" id="GO:0005524">
    <property type="term" value="F:ATP binding"/>
    <property type="evidence" value="ECO:0007669"/>
    <property type="project" value="UniProtKB-KW"/>
</dbReference>
<feature type="domain" description="Histidine kinase/HSP90-like ATPase" evidence="1">
    <location>
        <begin position="148"/>
        <end position="245"/>
    </location>
</feature>
<comment type="caution">
    <text evidence="2">The sequence shown here is derived from an EMBL/GenBank/DDBJ whole genome shotgun (WGS) entry which is preliminary data.</text>
</comment>
<accession>A0A9D7XQ35</accession>
<organism evidence="2 3">
    <name type="scientific">Candidatus Opimibacter skivensis</name>
    <dbReference type="NCBI Taxonomy" id="2982028"/>
    <lineage>
        <taxon>Bacteria</taxon>
        <taxon>Pseudomonadati</taxon>
        <taxon>Bacteroidota</taxon>
        <taxon>Saprospiria</taxon>
        <taxon>Saprospirales</taxon>
        <taxon>Saprospiraceae</taxon>
        <taxon>Candidatus Opimibacter</taxon>
    </lineage>
</organism>
<gene>
    <name evidence="2" type="ORF">IPP15_09495</name>
</gene>
<reference evidence="2 3" key="1">
    <citation type="submission" date="2020-10" db="EMBL/GenBank/DDBJ databases">
        <title>Connecting structure to function with the recovery of over 1000 high-quality activated sludge metagenome-assembled genomes encoding full-length rRNA genes using long-read sequencing.</title>
        <authorList>
            <person name="Singleton C.M."/>
            <person name="Petriglieri F."/>
            <person name="Kristensen J.M."/>
            <person name="Kirkegaard R.H."/>
            <person name="Michaelsen T.Y."/>
            <person name="Andersen M.H."/>
            <person name="Karst S.M."/>
            <person name="Dueholm M.S."/>
            <person name="Nielsen P.H."/>
            <person name="Albertsen M."/>
        </authorList>
    </citation>
    <scope>NUCLEOTIDE SEQUENCE [LARGE SCALE GENOMIC DNA]</scope>
    <source>
        <strain evidence="2">Ribe_18-Q3-R11-54_MAXAC.273</strain>
    </source>
</reference>
<dbReference type="InterPro" id="IPR003594">
    <property type="entry name" value="HATPase_dom"/>
</dbReference>
<keyword evidence="2" id="KW-0547">Nucleotide-binding</keyword>
<proteinExistence type="predicted"/>
<dbReference type="Proteomes" id="UP000808337">
    <property type="component" value="Unassembled WGS sequence"/>
</dbReference>
<dbReference type="AlphaFoldDB" id="A0A9D7XQ35"/>
<name>A0A9D7XQ35_9BACT</name>
<dbReference type="Pfam" id="PF02518">
    <property type="entry name" value="HATPase_c"/>
    <property type="match status" value="1"/>
</dbReference>
<evidence type="ECO:0000259" key="1">
    <source>
        <dbReference type="Pfam" id="PF02518"/>
    </source>
</evidence>
<keyword evidence="2" id="KW-0067">ATP-binding</keyword>
<dbReference type="EMBL" id="JADKGY010000006">
    <property type="protein sequence ID" value="MBK9982646.1"/>
    <property type="molecule type" value="Genomic_DNA"/>
</dbReference>
<sequence length="313" mass="35932">MALITINLDFRKYRDHHALVEDLSPVFSATMLDEVYVTIDLQTDSNMLYSDHLLMVVAALHFLRSNSIPVTGIIKANPDDHKIKYASRVNFFKEVGFEFDEKFQRHDATGRFTEIRSYTRMDIYALFTEINKILYANTTISIDVLQLFYYCLYEIMDNVLEHSAITTGWVCAQYFEANAEIRLIICDTGQGIHRSLVSNPEYQELNEEQALNKCIHRGVTKGNGLGFGLFATSEFVKANHGDLMIYSGGHFLIMNDKNIQVNSGSPWNGTLVFLRINTNIPVNYKDIMPNDHALPDDYQEFVEKHFGISNELW</sequence>
<evidence type="ECO:0000313" key="2">
    <source>
        <dbReference type="EMBL" id="MBK9982646.1"/>
    </source>
</evidence>